<feature type="compositionally biased region" description="Basic and acidic residues" evidence="10">
    <location>
        <begin position="897"/>
        <end position="908"/>
    </location>
</feature>
<dbReference type="Gene3D" id="3.90.70.10">
    <property type="entry name" value="Cysteine proteinases"/>
    <property type="match status" value="1"/>
</dbReference>
<dbReference type="EC" id="3.4.19.12" evidence="4"/>
<dbReference type="InterPro" id="IPR038765">
    <property type="entry name" value="Papain-like_cys_pep_sf"/>
</dbReference>
<feature type="region of interest" description="Disordered" evidence="10">
    <location>
        <begin position="336"/>
        <end position="388"/>
    </location>
</feature>
<evidence type="ECO:0000259" key="12">
    <source>
        <dbReference type="PROSITE" id="PS50235"/>
    </source>
</evidence>
<proteinExistence type="inferred from homology"/>
<organism evidence="14 15">
    <name type="scientific">Polyrhizophydium stewartii</name>
    <dbReference type="NCBI Taxonomy" id="2732419"/>
    <lineage>
        <taxon>Eukaryota</taxon>
        <taxon>Fungi</taxon>
        <taxon>Fungi incertae sedis</taxon>
        <taxon>Chytridiomycota</taxon>
        <taxon>Chytridiomycota incertae sedis</taxon>
        <taxon>Chytridiomycetes</taxon>
        <taxon>Rhizophydiales</taxon>
        <taxon>Rhizophydiales incertae sedis</taxon>
        <taxon>Polyrhizophydium</taxon>
    </lineage>
</organism>
<protein>
    <recommendedName>
        <fullName evidence="4">ubiquitinyl hydrolase 1</fullName>
        <ecNumber evidence="4">3.4.19.12</ecNumber>
    </recommendedName>
</protein>
<dbReference type="PANTHER" id="PTHR24006">
    <property type="entry name" value="UBIQUITIN CARBOXYL-TERMINAL HYDROLASE"/>
    <property type="match status" value="1"/>
</dbReference>
<dbReference type="Gene3D" id="3.30.2230.10">
    <property type="entry name" value="DUSP-like"/>
    <property type="match status" value="1"/>
</dbReference>
<dbReference type="SUPFAM" id="SSF54001">
    <property type="entry name" value="Cysteine proteinases"/>
    <property type="match status" value="1"/>
</dbReference>
<feature type="compositionally biased region" description="Polar residues" evidence="10">
    <location>
        <begin position="516"/>
        <end position="531"/>
    </location>
</feature>
<keyword evidence="5" id="KW-0645">Protease</keyword>
<dbReference type="SUPFAM" id="SSF54236">
    <property type="entry name" value="Ubiquitin-like"/>
    <property type="match status" value="1"/>
</dbReference>
<comment type="subcellular location">
    <subcellularLocation>
        <location evidence="2">Nucleus</location>
    </subcellularLocation>
</comment>
<evidence type="ECO:0000256" key="8">
    <source>
        <dbReference type="ARBA" id="ARBA00022807"/>
    </source>
</evidence>
<evidence type="ECO:0000256" key="10">
    <source>
        <dbReference type="SAM" id="MobiDB-lite"/>
    </source>
</evidence>
<dbReference type="InterPro" id="IPR035927">
    <property type="entry name" value="DUSP-like_sf"/>
</dbReference>
<reference evidence="14 15" key="1">
    <citation type="submission" date="2023-09" db="EMBL/GenBank/DDBJ databases">
        <title>Pangenome analysis of Batrachochytrium dendrobatidis and related Chytrids.</title>
        <authorList>
            <person name="Yacoub M.N."/>
            <person name="Stajich J.E."/>
            <person name="James T.Y."/>
        </authorList>
    </citation>
    <scope>NUCLEOTIDE SEQUENCE [LARGE SCALE GENOMIC DNA]</scope>
    <source>
        <strain evidence="14 15">JEL0888</strain>
    </source>
</reference>
<feature type="domain" description="Ubiquitin-like" evidence="11">
    <location>
        <begin position="942"/>
        <end position="1000"/>
    </location>
</feature>
<dbReference type="PROSITE" id="PS00973">
    <property type="entry name" value="USP_2"/>
    <property type="match status" value="1"/>
</dbReference>
<evidence type="ECO:0000256" key="1">
    <source>
        <dbReference type="ARBA" id="ARBA00000707"/>
    </source>
</evidence>
<dbReference type="EMBL" id="JADGIZ020000004">
    <property type="protein sequence ID" value="KAL2919185.1"/>
    <property type="molecule type" value="Genomic_DNA"/>
</dbReference>
<keyword evidence="6" id="KW-0833">Ubl conjugation pathway</keyword>
<feature type="region of interest" description="Disordered" evidence="10">
    <location>
        <begin position="864"/>
        <end position="947"/>
    </location>
</feature>
<evidence type="ECO:0000256" key="2">
    <source>
        <dbReference type="ARBA" id="ARBA00004123"/>
    </source>
</evidence>
<dbReference type="InterPro" id="IPR000626">
    <property type="entry name" value="Ubiquitin-like_dom"/>
</dbReference>
<dbReference type="PROSITE" id="PS00972">
    <property type="entry name" value="USP_1"/>
    <property type="match status" value="1"/>
</dbReference>
<dbReference type="InterPro" id="IPR028889">
    <property type="entry name" value="USP"/>
</dbReference>
<evidence type="ECO:0000313" key="14">
    <source>
        <dbReference type="EMBL" id="KAL2919185.1"/>
    </source>
</evidence>
<evidence type="ECO:0000259" key="13">
    <source>
        <dbReference type="PROSITE" id="PS51283"/>
    </source>
</evidence>
<sequence>MHAARRQDRALWPRGFQTFALFVRNLSDINPRADRPAPRDPAARPPGLRNFGATCYLNSLLQIWFHNHDLRAAVFAAADDDPHSILAALARCFAHMQLAVLPVLVPDALIELMHLERTVQQDALEFSKLLTSLVESAIGPQTPAPGGRPAFSSLIQGSHEYATQCKGCLAESSQRGVFLELEMDIMGRSLLTDCIQAFLAEETLDGANQYWCSACSAKQDAARRIRLLTLPSVLNFQITRFRFDPRLMLKKKVNSPVRFPKQIDMSPFVQGAAPGSLVYDLRAVLLHKGFSANSGHYVARVFSPEHASWFELDDETVVNMGTPSFQLAADSDALDASAASASDSTGGEKPSGAKRKRGSTQPLSKRQAGTPGREREQDADGDQLSSGSHLFSSNSAYLIVYVKTDSPGAPPHTPAVPPAVPDWLADEVATANKAFLESIQRESDRIEAARKIFQERAEAWQRVFDCWSVSDDKSAKTPSVYIVASELTAAVRCEVSAPDAKAKAGKNEPMAPTTPDPNQAPTLAQSPSADAQSVLRPIPPRVMSNSEVVCEHGGLHPAKIWMTKRITEPAYEMMCKLGYTASPELRTRDICRKCFESASSEGEAAHQRAQDLKFVISNLASHDPSRPGYFIPKAWLNALRKKSAAESPIPDIAPFVGDVWCPHGSLSIHATNRTLISAKAFDRLAELVPGLSLPRETDRECAPCISEYMDKVESLQPARDRAEQEQSLLKRLADKRTIRLVSGRTYFAVPSSYLTEWRRFLKTPLDKAPPRDIDTQKLVCSEHSGLLYDLDTDNIKESVVTFVTHDEWQALSAAYSLNGPAVEVRLADPASGQRYECGPRTCWECRLARVLDYDKAEIQIVKRRVQKSGGGAPDDASRDEAADSTTPSAAPRPSPPRTEDMDAGEAHDGQPGIADEPKARRSSPAQPAPLSERALPDAAPAVRTSKRRLTERSVFASVTPDMSVMDLKVKIMPFFHVPPLYQRLFLHGIELSSDIATMREIQTFKASWDLMGSARSLGRAVATGNS</sequence>
<dbReference type="SUPFAM" id="SSF143791">
    <property type="entry name" value="DUSP-like"/>
    <property type="match status" value="1"/>
</dbReference>
<evidence type="ECO:0000259" key="11">
    <source>
        <dbReference type="PROSITE" id="PS50053"/>
    </source>
</evidence>
<dbReference type="Pfam" id="PF00443">
    <property type="entry name" value="UCH"/>
    <property type="match status" value="1"/>
</dbReference>
<dbReference type="PROSITE" id="PS51283">
    <property type="entry name" value="DUSP"/>
    <property type="match status" value="1"/>
</dbReference>
<dbReference type="PROSITE" id="PS50235">
    <property type="entry name" value="USP_3"/>
    <property type="match status" value="1"/>
</dbReference>
<evidence type="ECO:0000256" key="9">
    <source>
        <dbReference type="ARBA" id="ARBA00023242"/>
    </source>
</evidence>
<comment type="similarity">
    <text evidence="3">Belongs to the peptidase C19 family.</text>
</comment>
<evidence type="ECO:0000256" key="6">
    <source>
        <dbReference type="ARBA" id="ARBA00022786"/>
    </source>
</evidence>
<feature type="domain" description="DUSP" evidence="13">
    <location>
        <begin position="720"/>
        <end position="828"/>
    </location>
</feature>
<gene>
    <name evidence="14" type="ORF">HK105_201460</name>
</gene>
<keyword evidence="15" id="KW-1185">Reference proteome</keyword>
<feature type="region of interest" description="Disordered" evidence="10">
    <location>
        <begin position="499"/>
        <end position="531"/>
    </location>
</feature>
<dbReference type="Proteomes" id="UP001527925">
    <property type="component" value="Unassembled WGS sequence"/>
</dbReference>
<evidence type="ECO:0000313" key="15">
    <source>
        <dbReference type="Proteomes" id="UP001527925"/>
    </source>
</evidence>
<dbReference type="PANTHER" id="PTHR24006:SF722">
    <property type="entry name" value="UBIQUITIN CARBOXYL-TERMINAL HYDROLASE 48"/>
    <property type="match status" value="1"/>
</dbReference>
<evidence type="ECO:0000256" key="4">
    <source>
        <dbReference type="ARBA" id="ARBA00012759"/>
    </source>
</evidence>
<dbReference type="InterPro" id="IPR006615">
    <property type="entry name" value="Pept_C19_DUSP"/>
</dbReference>
<dbReference type="PROSITE" id="PS50053">
    <property type="entry name" value="UBIQUITIN_2"/>
    <property type="match status" value="1"/>
</dbReference>
<evidence type="ECO:0000256" key="7">
    <source>
        <dbReference type="ARBA" id="ARBA00022801"/>
    </source>
</evidence>
<evidence type="ECO:0000256" key="3">
    <source>
        <dbReference type="ARBA" id="ARBA00009085"/>
    </source>
</evidence>
<dbReference type="InterPro" id="IPR018200">
    <property type="entry name" value="USP_CS"/>
</dbReference>
<keyword evidence="9" id="KW-0539">Nucleus</keyword>
<feature type="domain" description="USP" evidence="12">
    <location>
        <begin position="46"/>
        <end position="340"/>
    </location>
</feature>
<dbReference type="InterPro" id="IPR029071">
    <property type="entry name" value="Ubiquitin-like_domsf"/>
</dbReference>
<evidence type="ECO:0000256" key="5">
    <source>
        <dbReference type="ARBA" id="ARBA00022670"/>
    </source>
</evidence>
<dbReference type="InterPro" id="IPR001394">
    <property type="entry name" value="Peptidase_C19_UCH"/>
</dbReference>
<accession>A0ABR4NI91</accession>
<keyword evidence="7" id="KW-0378">Hydrolase</keyword>
<comment type="caution">
    <text evidence="14">The sequence shown here is derived from an EMBL/GenBank/DDBJ whole genome shotgun (WGS) entry which is preliminary data.</text>
</comment>
<keyword evidence="8" id="KW-0788">Thiol protease</keyword>
<comment type="catalytic activity">
    <reaction evidence="1">
        <text>Thiol-dependent hydrolysis of ester, thioester, amide, peptide and isopeptide bonds formed by the C-terminal Gly of ubiquitin (a 76-residue protein attached to proteins as an intracellular targeting signal).</text>
        <dbReference type="EC" id="3.4.19.12"/>
    </reaction>
</comment>
<name>A0ABR4NI91_9FUNG</name>
<dbReference type="InterPro" id="IPR050164">
    <property type="entry name" value="Peptidase_C19"/>
</dbReference>